<dbReference type="InterPro" id="IPR016024">
    <property type="entry name" value="ARM-type_fold"/>
</dbReference>
<gene>
    <name evidence="1" type="ORF">C1I92_22880</name>
</gene>
<dbReference type="Pfam" id="PF08713">
    <property type="entry name" value="DNA_alkylation"/>
    <property type="match status" value="1"/>
</dbReference>
<accession>A0A2W2B0U9</accession>
<keyword evidence="2" id="KW-1185">Reference proteome</keyword>
<dbReference type="CDD" id="cd07064">
    <property type="entry name" value="AlkD_like_1"/>
    <property type="match status" value="1"/>
</dbReference>
<evidence type="ECO:0000313" key="2">
    <source>
        <dbReference type="Proteomes" id="UP000248764"/>
    </source>
</evidence>
<comment type="caution">
    <text evidence="1">The sequence shown here is derived from an EMBL/GenBank/DDBJ whole genome shotgun (WGS) entry which is preliminary data.</text>
</comment>
<organism evidence="1 2">
    <name type="scientific">Jiangella anatolica</name>
    <dbReference type="NCBI Taxonomy" id="2670374"/>
    <lineage>
        <taxon>Bacteria</taxon>
        <taxon>Bacillati</taxon>
        <taxon>Actinomycetota</taxon>
        <taxon>Actinomycetes</taxon>
        <taxon>Jiangellales</taxon>
        <taxon>Jiangellaceae</taxon>
        <taxon>Jiangella</taxon>
    </lineage>
</organism>
<proteinExistence type="predicted"/>
<reference evidence="1 2" key="1">
    <citation type="submission" date="2018-01" db="EMBL/GenBank/DDBJ databases">
        <title>Draft genome sequence of Jiangella sp. GTF31.</title>
        <authorList>
            <person name="Sahin N."/>
            <person name="Ay H."/>
            <person name="Saygin H."/>
        </authorList>
    </citation>
    <scope>NUCLEOTIDE SEQUENCE [LARGE SCALE GENOMIC DNA]</scope>
    <source>
        <strain evidence="1 2">GTF31</strain>
    </source>
</reference>
<protein>
    <submittedName>
        <fullName evidence="1">DNA alkylation repair protein</fullName>
    </submittedName>
</protein>
<dbReference type="InterPro" id="IPR014825">
    <property type="entry name" value="DNA_alkylation"/>
</dbReference>
<dbReference type="Proteomes" id="UP000248764">
    <property type="component" value="Unassembled WGS sequence"/>
</dbReference>
<name>A0A2W2B0U9_9ACTN</name>
<dbReference type="SUPFAM" id="SSF48371">
    <property type="entry name" value="ARM repeat"/>
    <property type="match status" value="1"/>
</dbReference>
<dbReference type="AlphaFoldDB" id="A0A2W2B0U9"/>
<sequence>MVTADTALVDAVRTALRAAADPAAAEPMRAYMKSAMPFLGVPKPARSAALKPVFSTHQRTDEGTWRATVLELWDGARFREERYAAIAFAQLKPYAGYAMQSSALGLYDHLVVTGAWWDLVDELAIRSVGPVLRAHPAEATPVIRGWAHDADLWRRRTAIICQIGSKAGTDADLLAEAIGASVHDKEFFLRKGIAWALREYAKTDPAWVRAFVAAHEAELSPLSRREALRNIDPPSIVTRG</sequence>
<dbReference type="PANTHER" id="PTHR34070">
    <property type="entry name" value="ARMADILLO-TYPE FOLD"/>
    <property type="match status" value="1"/>
</dbReference>
<dbReference type="Gene3D" id="1.25.10.90">
    <property type="match status" value="1"/>
</dbReference>
<dbReference type="EMBL" id="POTW01000067">
    <property type="protein sequence ID" value="PZF81071.1"/>
    <property type="molecule type" value="Genomic_DNA"/>
</dbReference>
<evidence type="ECO:0000313" key="1">
    <source>
        <dbReference type="EMBL" id="PZF81071.1"/>
    </source>
</evidence>
<dbReference type="PANTHER" id="PTHR34070:SF1">
    <property type="entry name" value="DNA ALKYLATION REPAIR PROTEIN"/>
    <property type="match status" value="1"/>
</dbReference>
<dbReference type="RefSeq" id="WP_111256965.1">
    <property type="nucleotide sequence ID" value="NZ_POTW01000067.1"/>
</dbReference>